<evidence type="ECO:0000313" key="2">
    <source>
        <dbReference type="EMBL" id="CAI3989247.1"/>
    </source>
</evidence>
<keyword evidence="4" id="KW-1185">Reference proteome</keyword>
<organism evidence="2">
    <name type="scientific">Cladocopium goreaui</name>
    <dbReference type="NCBI Taxonomy" id="2562237"/>
    <lineage>
        <taxon>Eukaryota</taxon>
        <taxon>Sar</taxon>
        <taxon>Alveolata</taxon>
        <taxon>Dinophyceae</taxon>
        <taxon>Suessiales</taxon>
        <taxon>Symbiodiniaceae</taxon>
        <taxon>Cladocopium</taxon>
    </lineage>
</organism>
<dbReference type="EMBL" id="CAMXCT010001347">
    <property type="protein sequence ID" value="CAI3989247.1"/>
    <property type="molecule type" value="Genomic_DNA"/>
</dbReference>
<comment type="caution">
    <text evidence="2">The sequence shown here is derived from an EMBL/GenBank/DDBJ whole genome shotgun (WGS) entry which is preliminary data.</text>
</comment>
<evidence type="ECO:0000256" key="1">
    <source>
        <dbReference type="SAM" id="MobiDB-lite"/>
    </source>
</evidence>
<name>A0A9P1CDP1_9DINO</name>
<gene>
    <name evidence="2" type="ORF">C1SCF055_LOCUS16336</name>
</gene>
<protein>
    <submittedName>
        <fullName evidence="2">Uncharacterized protein</fullName>
    </submittedName>
</protein>
<accession>A0A9P1CDP1</accession>
<reference evidence="3 4" key="2">
    <citation type="submission" date="2024-05" db="EMBL/GenBank/DDBJ databases">
        <authorList>
            <person name="Chen Y."/>
            <person name="Shah S."/>
            <person name="Dougan E. K."/>
            <person name="Thang M."/>
            <person name="Chan C."/>
        </authorList>
    </citation>
    <scope>NUCLEOTIDE SEQUENCE [LARGE SCALE GENOMIC DNA]</scope>
</reference>
<evidence type="ECO:0000313" key="4">
    <source>
        <dbReference type="Proteomes" id="UP001152797"/>
    </source>
</evidence>
<sequence>MPLQQFLEDLHPSLVSWSQYAMYMQHQPGHETVHALGLGPKRVLQEKAALLGLTLCALLSCDDAPRAYPMFAGHGGSFAHEVAMSRRLPVKNFWPPVPTCVLPVKRPGTTNNIKVEQSTVPEGVNLPEASLLQRWQGIRVPWMPDRPDELLQMKDVKHLEPVPEATFMEILSRARASFEEEIRRKSGRDRRPDKGRFFFDLTKSFRPWPCIIAAHSERARIVGNGIKSFRLVMDEKMSHLSTGGALLFFEVVQQGGQVYTFHSLTQTHQSMRPLRSEEDVSLAFQMALGQGAVSDALGVDLARQFQIELRPTGWQPDDFNPPDPPGKVHHWTISEGLQQSFTRWLAQRQRATSTAEMRPGTLRDGMLLEWEKSQAHRFGKLDPAVNARALDRFKNLVETFSSDDDDVRHSHQTISERFLHGHPSKTIDDLMSELRLGVLDAMDIPPLVAVVHQGVFYVIMGNRRLYAYQHCGRIVVFRMIVHKFPEFPGTDRAEREALTVKTLQAASTTTAGQQVEVRRCPTARKTAVKAMPKRPKRPAPEPEEPEELCLQPCPKPKPQKKAMPRPARPAKKARPQPAQNTVQLLSGPRPPSNTIRAHQCKPDLVR</sequence>
<evidence type="ECO:0000313" key="3">
    <source>
        <dbReference type="EMBL" id="CAL4776559.1"/>
    </source>
</evidence>
<dbReference type="Proteomes" id="UP001152797">
    <property type="component" value="Unassembled WGS sequence"/>
</dbReference>
<dbReference type="EMBL" id="CAMXCT020001347">
    <property type="protein sequence ID" value="CAL1142622.1"/>
    <property type="molecule type" value="Genomic_DNA"/>
</dbReference>
<dbReference type="AlphaFoldDB" id="A0A9P1CDP1"/>
<dbReference type="EMBL" id="CAMXCT030001347">
    <property type="protein sequence ID" value="CAL4776559.1"/>
    <property type="molecule type" value="Genomic_DNA"/>
</dbReference>
<reference evidence="2" key="1">
    <citation type="submission" date="2022-10" db="EMBL/GenBank/DDBJ databases">
        <authorList>
            <person name="Chen Y."/>
            <person name="Dougan E. K."/>
            <person name="Chan C."/>
            <person name="Rhodes N."/>
            <person name="Thang M."/>
        </authorList>
    </citation>
    <scope>NUCLEOTIDE SEQUENCE</scope>
</reference>
<proteinExistence type="predicted"/>
<feature type="region of interest" description="Disordered" evidence="1">
    <location>
        <begin position="505"/>
        <end position="606"/>
    </location>
</feature>
<feature type="compositionally biased region" description="Basic residues" evidence="1">
    <location>
        <begin position="557"/>
        <end position="574"/>
    </location>
</feature>